<reference evidence="1" key="1">
    <citation type="journal article" date="2013" name="Genome Announc.">
        <title>Draft Genome Sequence of Loktanella cinnabarina LL-001T, Isolated from Deep-Sea Floor Sediment.</title>
        <authorList>
            <person name="Nishi S."/>
            <person name="Tsubouchi T."/>
            <person name="Takaki Y."/>
            <person name="Koyanagi R."/>
            <person name="Satoh N."/>
            <person name="Maruyama T."/>
            <person name="Hatada Y."/>
        </authorList>
    </citation>
    <scope>NUCLEOTIDE SEQUENCE [LARGE SCALE GENOMIC DNA]</scope>
    <source>
        <strain evidence="1">LL-001</strain>
    </source>
</reference>
<name>U2Z8N5_9RHOB</name>
<sequence length="69" mass="7085">MDLHPAPEGLRDRRIGLATAAEAGALAMARAGGVSTLLVDLDETTAPGFANLVAGIAALIERPTTTRRC</sequence>
<accession>U2Z8N5</accession>
<comment type="caution">
    <text evidence="1">The sequence shown here is derived from an EMBL/GenBank/DDBJ whole genome shotgun (WGS) entry which is preliminary data.</text>
</comment>
<gene>
    <name evidence="1" type="ORF">MBELCI_3459</name>
</gene>
<dbReference type="EMBL" id="BATB01000086">
    <property type="protein sequence ID" value="GAD57407.1"/>
    <property type="molecule type" value="Genomic_DNA"/>
</dbReference>
<proteinExistence type="predicted"/>
<dbReference type="STRING" id="1337093.MBELCI_3459"/>
<dbReference type="AlphaFoldDB" id="U2Z8N5"/>
<dbReference type="RefSeq" id="WP_021695505.1">
    <property type="nucleotide sequence ID" value="NZ_BATB01000086.1"/>
</dbReference>
<dbReference type="Proteomes" id="UP000016566">
    <property type="component" value="Unassembled WGS sequence"/>
</dbReference>
<protein>
    <submittedName>
        <fullName evidence="1">Uncharacterized protein</fullName>
    </submittedName>
</protein>
<evidence type="ECO:0000313" key="1">
    <source>
        <dbReference type="EMBL" id="GAD57407.1"/>
    </source>
</evidence>
<organism evidence="1 2">
    <name type="scientific">Limimaricola cinnabarinus LL-001</name>
    <dbReference type="NCBI Taxonomy" id="1337093"/>
    <lineage>
        <taxon>Bacteria</taxon>
        <taxon>Pseudomonadati</taxon>
        <taxon>Pseudomonadota</taxon>
        <taxon>Alphaproteobacteria</taxon>
        <taxon>Rhodobacterales</taxon>
        <taxon>Paracoccaceae</taxon>
        <taxon>Limimaricola</taxon>
    </lineage>
</organism>
<keyword evidence="2" id="KW-1185">Reference proteome</keyword>
<evidence type="ECO:0000313" key="2">
    <source>
        <dbReference type="Proteomes" id="UP000016566"/>
    </source>
</evidence>